<evidence type="ECO:0000256" key="1">
    <source>
        <dbReference type="ARBA" id="ARBA00001924"/>
    </source>
</evidence>
<dbReference type="PRINTS" id="PR00371">
    <property type="entry name" value="FPNCR"/>
</dbReference>
<feature type="binding site" evidence="16">
    <location>
        <position position="3"/>
    </location>
    <ligand>
        <name>FAD</name>
        <dbReference type="ChEBI" id="CHEBI:57692"/>
    </ligand>
</feature>
<feature type="binding site" evidence="16">
    <location>
        <position position="2"/>
    </location>
    <ligand>
        <name>FAD</name>
        <dbReference type="ChEBI" id="CHEBI:57692"/>
    </ligand>
</feature>
<dbReference type="PANTHER" id="PTHR19370">
    <property type="entry name" value="NADH-CYTOCHROME B5 REDUCTASE"/>
    <property type="match status" value="1"/>
</dbReference>
<dbReference type="InterPro" id="IPR001834">
    <property type="entry name" value="CBR-like"/>
</dbReference>
<comment type="function">
    <text evidence="4">Nitrate reductase is a key enzyme involved in the first step of nitrate assimilation in plants, fungi and bacteria.</text>
</comment>
<evidence type="ECO:0000256" key="5">
    <source>
        <dbReference type="ARBA" id="ARBA00006253"/>
    </source>
</evidence>
<keyword evidence="15" id="KW-0534">Nitrate assimilation</keyword>
<dbReference type="Pfam" id="PF00970">
    <property type="entry name" value="FAD_binding_6"/>
    <property type="match status" value="1"/>
</dbReference>
<feature type="binding site" evidence="16">
    <location>
        <position position="4"/>
    </location>
    <ligand>
        <name>FAD</name>
        <dbReference type="ChEBI" id="CHEBI:57692"/>
    </ligand>
</feature>
<organism evidence="19 20">
    <name type="scientific">Triticum turgidum subsp. durum</name>
    <name type="common">Durum wheat</name>
    <name type="synonym">Triticum durum</name>
    <dbReference type="NCBI Taxonomy" id="4567"/>
    <lineage>
        <taxon>Eukaryota</taxon>
        <taxon>Viridiplantae</taxon>
        <taxon>Streptophyta</taxon>
        <taxon>Embryophyta</taxon>
        <taxon>Tracheophyta</taxon>
        <taxon>Spermatophyta</taxon>
        <taxon>Magnoliopsida</taxon>
        <taxon>Liliopsida</taxon>
        <taxon>Poales</taxon>
        <taxon>Poaceae</taxon>
        <taxon>BOP clade</taxon>
        <taxon>Pooideae</taxon>
        <taxon>Triticodae</taxon>
        <taxon>Triticeae</taxon>
        <taxon>Triticinae</taxon>
        <taxon>Triticum</taxon>
    </lineage>
</organism>
<feature type="binding site" evidence="16">
    <location>
        <position position="37"/>
    </location>
    <ligand>
        <name>FAD</name>
        <dbReference type="ChEBI" id="CHEBI:57692"/>
    </ligand>
</feature>
<keyword evidence="10" id="KW-0479">Metal-binding</keyword>
<feature type="binding site" evidence="16">
    <location>
        <position position="21"/>
    </location>
    <ligand>
        <name>FAD</name>
        <dbReference type="ChEBI" id="CHEBI:57692"/>
    </ligand>
</feature>
<dbReference type="GO" id="GO:0046872">
    <property type="term" value="F:metal ion binding"/>
    <property type="evidence" value="ECO:0007669"/>
    <property type="project" value="UniProtKB-KW"/>
</dbReference>
<proteinExistence type="inferred from homology"/>
<dbReference type="InterPro" id="IPR001709">
    <property type="entry name" value="Flavoprot_Pyr_Nucl_cyt_Rdtase"/>
</dbReference>
<dbReference type="SUPFAM" id="SSF52343">
    <property type="entry name" value="Ferredoxin reductase-like, C-terminal NADP-linked domain"/>
    <property type="match status" value="1"/>
</dbReference>
<reference evidence="19 20" key="1">
    <citation type="submission" date="2017-09" db="EMBL/GenBank/DDBJ databases">
        <authorList>
            <consortium name="International Durum Wheat Genome Sequencing Consortium (IDWGSC)"/>
            <person name="Milanesi L."/>
        </authorList>
    </citation>
    <scope>NUCLEOTIDE SEQUENCE [LARGE SCALE GENOMIC DNA]</scope>
    <source>
        <strain evidence="20">cv. Svevo</strain>
    </source>
</reference>
<dbReference type="PANTHER" id="PTHR19370:SF185">
    <property type="entry name" value="NADH-CYTOCHROME B5 REDUCTASE"/>
    <property type="match status" value="1"/>
</dbReference>
<sequence>MRPYTPTSMVDEVGQFELLVKVYFKNEHPKFPDGGLMTQYLESLQVGSSHIEVIQAVLRDQPEDKTEMHLVYANRTEDDILLRDELDRWAAEHPDKLKVWYVVDQVKRPEEGWKFSVGHVREDILRAHVPEGGDDTFALACGPPPMIKFAITPNLEKMKYDMANSFISF</sequence>
<evidence type="ECO:0000256" key="9">
    <source>
        <dbReference type="ARBA" id="ARBA00022630"/>
    </source>
</evidence>
<evidence type="ECO:0000256" key="11">
    <source>
        <dbReference type="ARBA" id="ARBA00022827"/>
    </source>
</evidence>
<feature type="binding site" evidence="16">
    <location>
        <position position="19"/>
    </location>
    <ligand>
        <name>FAD</name>
        <dbReference type="ChEBI" id="CHEBI:57692"/>
    </ligand>
</feature>
<dbReference type="Pfam" id="PF00175">
    <property type="entry name" value="NAD_binding_1"/>
    <property type="match status" value="1"/>
</dbReference>
<keyword evidence="8" id="KW-0349">Heme</keyword>
<evidence type="ECO:0000256" key="15">
    <source>
        <dbReference type="ARBA" id="ARBA00023063"/>
    </source>
</evidence>
<comment type="subunit">
    <text evidence="6">Homodimer.</text>
</comment>
<dbReference type="GO" id="GO:0031090">
    <property type="term" value="C:organelle membrane"/>
    <property type="evidence" value="ECO:0007669"/>
    <property type="project" value="UniProtKB-ARBA"/>
</dbReference>
<keyword evidence="13" id="KW-0408">Iron</keyword>
<evidence type="ECO:0000256" key="7">
    <source>
        <dbReference type="ARBA" id="ARBA00022505"/>
    </source>
</evidence>
<evidence type="ECO:0000256" key="3">
    <source>
        <dbReference type="ARBA" id="ARBA00001974"/>
    </source>
</evidence>
<feature type="binding site" evidence="16">
    <location>
        <position position="24"/>
    </location>
    <ligand>
        <name>FAD</name>
        <dbReference type="ChEBI" id="CHEBI:57692"/>
    </ligand>
</feature>
<evidence type="ECO:0000256" key="10">
    <source>
        <dbReference type="ARBA" id="ARBA00022723"/>
    </source>
</evidence>
<dbReference type="InterPro" id="IPR001433">
    <property type="entry name" value="OxRdtase_FAD/NAD-bd"/>
</dbReference>
<evidence type="ECO:0000256" key="4">
    <source>
        <dbReference type="ARBA" id="ARBA00003838"/>
    </source>
</evidence>
<dbReference type="Gene3D" id="2.40.30.10">
    <property type="entry name" value="Translation factors"/>
    <property type="match status" value="1"/>
</dbReference>
<keyword evidence="12" id="KW-0560">Oxidoreductase</keyword>
<dbReference type="GO" id="GO:0071949">
    <property type="term" value="F:FAD binding"/>
    <property type="evidence" value="ECO:0007669"/>
    <property type="project" value="TreeGrafter"/>
</dbReference>
<gene>
    <name evidence="19" type="ORF">TRITD_7Av1G021880</name>
</gene>
<keyword evidence="11 16" id="KW-0274">FAD</keyword>
<keyword evidence="20" id="KW-1185">Reference proteome</keyword>
<evidence type="ECO:0000313" key="20">
    <source>
        <dbReference type="Proteomes" id="UP000324705"/>
    </source>
</evidence>
<evidence type="ECO:0000256" key="14">
    <source>
        <dbReference type="ARBA" id="ARBA00023027"/>
    </source>
</evidence>
<dbReference type="AlphaFoldDB" id="A0A9R0Z1L2"/>
<dbReference type="InterPro" id="IPR017938">
    <property type="entry name" value="Riboflavin_synthase-like_b-brl"/>
</dbReference>
<evidence type="ECO:0000256" key="16">
    <source>
        <dbReference type="PIRSR" id="PIRSR601834-1"/>
    </source>
</evidence>
<dbReference type="Gene3D" id="3.40.50.80">
    <property type="entry name" value="Nucleotide-binding domain of ferredoxin-NADP reductase (FNR) module"/>
    <property type="match status" value="1"/>
</dbReference>
<comment type="similarity">
    <text evidence="5">Belongs to the nitrate reductase family.</text>
</comment>
<dbReference type="EMBL" id="LT934123">
    <property type="protein sequence ID" value="VAI69678.1"/>
    <property type="molecule type" value="Genomic_DNA"/>
</dbReference>
<dbReference type="InterPro" id="IPR008333">
    <property type="entry name" value="Cbr1-like_FAD-bd_dom"/>
</dbReference>
<keyword evidence="7" id="KW-0500">Molybdenum</keyword>
<dbReference type="OMA" id="SARIDGX"/>
<dbReference type="SUPFAM" id="SSF63380">
    <property type="entry name" value="Riboflavin synthase domain-like"/>
    <property type="match status" value="1"/>
</dbReference>
<evidence type="ECO:0000259" key="17">
    <source>
        <dbReference type="Pfam" id="PF00175"/>
    </source>
</evidence>
<comment type="cofactor">
    <cofactor evidence="1">
        <name>Mo-molybdopterin</name>
        <dbReference type="ChEBI" id="CHEBI:71302"/>
    </cofactor>
</comment>
<comment type="cofactor">
    <cofactor evidence="3 16">
        <name>FAD</name>
        <dbReference type="ChEBI" id="CHEBI:57692"/>
    </cofactor>
</comment>
<evidence type="ECO:0000259" key="18">
    <source>
        <dbReference type="Pfam" id="PF00970"/>
    </source>
</evidence>
<dbReference type="InterPro" id="IPR039261">
    <property type="entry name" value="FNR_nucleotide-bd"/>
</dbReference>
<protein>
    <recommendedName>
        <fullName evidence="21">Oxidoreductase FAD/NAD(P)-binding domain-containing protein</fullName>
    </recommendedName>
</protein>
<evidence type="ECO:0008006" key="21">
    <source>
        <dbReference type="Google" id="ProtNLM"/>
    </source>
</evidence>
<dbReference type="GO" id="GO:0042128">
    <property type="term" value="P:nitrate assimilation"/>
    <property type="evidence" value="ECO:0007669"/>
    <property type="project" value="UniProtKB-KW"/>
</dbReference>
<evidence type="ECO:0000256" key="12">
    <source>
        <dbReference type="ARBA" id="ARBA00023002"/>
    </source>
</evidence>
<name>A0A9R0Z1L2_TRITD</name>
<comment type="cofactor">
    <cofactor evidence="2">
        <name>heme</name>
        <dbReference type="ChEBI" id="CHEBI:30413"/>
    </cofactor>
</comment>
<feature type="domain" description="Flavoprotein pyridine nucleotide cytochrome reductase-like FAD-binding" evidence="18">
    <location>
        <begin position="1"/>
        <end position="48"/>
    </location>
</feature>
<evidence type="ECO:0000256" key="6">
    <source>
        <dbReference type="ARBA" id="ARBA00011738"/>
    </source>
</evidence>
<evidence type="ECO:0000256" key="13">
    <source>
        <dbReference type="ARBA" id="ARBA00023004"/>
    </source>
</evidence>
<dbReference type="GO" id="GO:0006809">
    <property type="term" value="P:nitric oxide biosynthetic process"/>
    <property type="evidence" value="ECO:0007669"/>
    <property type="project" value="TreeGrafter"/>
</dbReference>
<dbReference type="FunFam" id="3.40.50.80:FF:000025">
    <property type="entry name" value="Nitrate reductase [NADH]"/>
    <property type="match status" value="1"/>
</dbReference>
<feature type="domain" description="Oxidoreductase FAD/NAD(P)-binding" evidence="17">
    <location>
        <begin position="52"/>
        <end position="150"/>
    </location>
</feature>
<accession>A0A9R0Z1L2</accession>
<keyword evidence="14" id="KW-0520">NAD</keyword>
<dbReference type="Proteomes" id="UP000324705">
    <property type="component" value="Chromosome 7A"/>
</dbReference>
<keyword evidence="9 16" id="KW-0285">Flavoprotein</keyword>
<evidence type="ECO:0000256" key="8">
    <source>
        <dbReference type="ARBA" id="ARBA00022617"/>
    </source>
</evidence>
<evidence type="ECO:0000313" key="19">
    <source>
        <dbReference type="EMBL" id="VAI69678.1"/>
    </source>
</evidence>
<dbReference type="CDD" id="cd06183">
    <property type="entry name" value="cyt_b5_reduct_like"/>
    <property type="match status" value="1"/>
</dbReference>
<dbReference type="GO" id="GO:0009703">
    <property type="term" value="F:nitrate reductase (NADH) activity"/>
    <property type="evidence" value="ECO:0007669"/>
    <property type="project" value="TreeGrafter"/>
</dbReference>
<evidence type="ECO:0000256" key="2">
    <source>
        <dbReference type="ARBA" id="ARBA00001971"/>
    </source>
</evidence>
<dbReference type="Gramene" id="TRITD7Av1G021880.1">
    <property type="protein sequence ID" value="TRITD7Av1G021880.1"/>
    <property type="gene ID" value="TRITD7Av1G021880"/>
</dbReference>